<evidence type="ECO:0000313" key="2">
    <source>
        <dbReference type="Proteomes" id="UP001176941"/>
    </source>
</evidence>
<organism evidence="1 2">
    <name type="scientific">Rangifer tarandus platyrhynchus</name>
    <name type="common">Svalbard reindeer</name>
    <dbReference type="NCBI Taxonomy" id="3082113"/>
    <lineage>
        <taxon>Eukaryota</taxon>
        <taxon>Metazoa</taxon>
        <taxon>Chordata</taxon>
        <taxon>Craniata</taxon>
        <taxon>Vertebrata</taxon>
        <taxon>Euteleostomi</taxon>
        <taxon>Mammalia</taxon>
        <taxon>Eutheria</taxon>
        <taxon>Laurasiatheria</taxon>
        <taxon>Artiodactyla</taxon>
        <taxon>Ruminantia</taxon>
        <taxon>Pecora</taxon>
        <taxon>Cervidae</taxon>
        <taxon>Odocoileinae</taxon>
        <taxon>Rangifer</taxon>
    </lineage>
</organism>
<keyword evidence="2" id="KW-1185">Reference proteome</keyword>
<dbReference type="Proteomes" id="UP001176941">
    <property type="component" value="Chromosome 19"/>
</dbReference>
<reference evidence="1" key="1">
    <citation type="submission" date="2023-04" db="EMBL/GenBank/DDBJ databases">
        <authorList>
            <consortium name="ELIXIR-Norway"/>
        </authorList>
    </citation>
    <scope>NUCLEOTIDE SEQUENCE [LARGE SCALE GENOMIC DNA]</scope>
</reference>
<proteinExistence type="predicted"/>
<protein>
    <submittedName>
        <fullName evidence="1">Uncharacterized protein</fullName>
    </submittedName>
</protein>
<dbReference type="EMBL" id="OX459955">
    <property type="protein sequence ID" value="CAI9159544.1"/>
    <property type="molecule type" value="Genomic_DNA"/>
</dbReference>
<accession>A0ABN8YDC8</accession>
<gene>
    <name evidence="1" type="ORF">MRATA1EN1_LOCUS8506</name>
</gene>
<evidence type="ECO:0000313" key="1">
    <source>
        <dbReference type="EMBL" id="CAI9159544.1"/>
    </source>
</evidence>
<name>A0ABN8YDC8_RANTA</name>
<sequence length="83" mass="9802">MVLEEVPAPEHVSDGRREVKPVQCFPNRIHQEIHHVVNYRYGKRESSYQSVKNPFKTNISVRAYEEVERSISNFVLTSARQFR</sequence>